<evidence type="ECO:0000256" key="2">
    <source>
        <dbReference type="ARBA" id="ARBA00007090"/>
    </source>
</evidence>
<reference evidence="20 21" key="1">
    <citation type="submission" date="2017-02" db="EMBL/GenBank/DDBJ databases">
        <authorList>
            <person name="Peterson S.W."/>
        </authorList>
    </citation>
    <scope>NUCLEOTIDE SEQUENCE [LARGE SCALE GENOMIC DNA]</scope>
    <source>
        <strain evidence="20 21">ATCC 700028</strain>
    </source>
</reference>
<dbReference type="GO" id="GO:0030288">
    <property type="term" value="C:outer membrane-bounded periplasmic space"/>
    <property type="evidence" value="ECO:0007669"/>
    <property type="project" value="TreeGrafter"/>
</dbReference>
<dbReference type="GO" id="GO:0008360">
    <property type="term" value="P:regulation of cell shape"/>
    <property type="evidence" value="ECO:0007669"/>
    <property type="project" value="UniProtKB-KW"/>
</dbReference>
<dbReference type="PANTHER" id="PTHR32282">
    <property type="entry name" value="BINDING PROTEIN TRANSPEPTIDASE, PUTATIVE-RELATED"/>
    <property type="match status" value="1"/>
</dbReference>
<evidence type="ECO:0000313" key="20">
    <source>
        <dbReference type="EMBL" id="SJZ79304.1"/>
    </source>
</evidence>
<organism evidence="20 21">
    <name type="scientific">Cetobacterium ceti</name>
    <dbReference type="NCBI Taxonomy" id="180163"/>
    <lineage>
        <taxon>Bacteria</taxon>
        <taxon>Fusobacteriati</taxon>
        <taxon>Fusobacteriota</taxon>
        <taxon>Fusobacteriia</taxon>
        <taxon>Fusobacteriales</taxon>
        <taxon>Fusobacteriaceae</taxon>
        <taxon>Cetobacterium</taxon>
    </lineage>
</organism>
<dbReference type="Gene3D" id="1.10.3810.10">
    <property type="entry name" value="Biosynthetic peptidoglycan transglycosylase-like"/>
    <property type="match status" value="1"/>
</dbReference>
<proteinExistence type="inferred from homology"/>
<dbReference type="GO" id="GO:0005886">
    <property type="term" value="C:plasma membrane"/>
    <property type="evidence" value="ECO:0007669"/>
    <property type="project" value="UniProtKB-SubCell"/>
</dbReference>
<evidence type="ECO:0000256" key="3">
    <source>
        <dbReference type="ARBA" id="ARBA00007739"/>
    </source>
</evidence>
<comment type="catalytic activity">
    <reaction evidence="16">
        <text>[GlcNAc-(1-&gt;4)-Mur2Ac(oyl-L-Ala-gamma-D-Glu-L-Lys-D-Ala-D-Ala)](n)-di-trans,octa-cis-undecaprenyl diphosphate + beta-D-GlcNAc-(1-&gt;4)-Mur2Ac(oyl-L-Ala-gamma-D-Glu-L-Lys-D-Ala-D-Ala)-di-trans,octa-cis-undecaprenyl diphosphate = [GlcNAc-(1-&gt;4)-Mur2Ac(oyl-L-Ala-gamma-D-Glu-L-Lys-D-Ala-D-Ala)](n+1)-di-trans,octa-cis-undecaprenyl diphosphate + di-trans,octa-cis-undecaprenyl diphosphate + H(+)</text>
        <dbReference type="Rhea" id="RHEA:23708"/>
        <dbReference type="Rhea" id="RHEA-COMP:9602"/>
        <dbReference type="Rhea" id="RHEA-COMP:9603"/>
        <dbReference type="ChEBI" id="CHEBI:15378"/>
        <dbReference type="ChEBI" id="CHEBI:58405"/>
        <dbReference type="ChEBI" id="CHEBI:60033"/>
        <dbReference type="ChEBI" id="CHEBI:78435"/>
        <dbReference type="EC" id="2.4.99.28"/>
    </reaction>
</comment>
<dbReference type="AlphaFoldDB" id="A0A1T4NJ73"/>
<evidence type="ECO:0000256" key="16">
    <source>
        <dbReference type="ARBA" id="ARBA00049902"/>
    </source>
</evidence>
<dbReference type="OrthoDB" id="9766909at2"/>
<dbReference type="InterPro" id="IPR050396">
    <property type="entry name" value="Glycosyltr_51/Transpeptidase"/>
</dbReference>
<keyword evidence="9" id="KW-0378">Hydrolase</keyword>
<dbReference type="FunFam" id="1.10.3810.10:FF:000001">
    <property type="entry name" value="Penicillin-binding protein 1A"/>
    <property type="match status" value="1"/>
</dbReference>
<evidence type="ECO:0000259" key="18">
    <source>
        <dbReference type="Pfam" id="PF00905"/>
    </source>
</evidence>
<dbReference type="EMBL" id="FUWX01000011">
    <property type="protein sequence ID" value="SJZ79304.1"/>
    <property type="molecule type" value="Genomic_DNA"/>
</dbReference>
<feature type="region of interest" description="Disordered" evidence="17">
    <location>
        <begin position="700"/>
        <end position="720"/>
    </location>
</feature>
<dbReference type="SUPFAM" id="SSF56601">
    <property type="entry name" value="beta-lactamase/transpeptidase-like"/>
    <property type="match status" value="1"/>
</dbReference>
<dbReference type="GO" id="GO:0006508">
    <property type="term" value="P:proteolysis"/>
    <property type="evidence" value="ECO:0007669"/>
    <property type="project" value="UniProtKB-KW"/>
</dbReference>
<dbReference type="STRING" id="180163.SAMN02745174_01552"/>
<dbReference type="InterPro" id="IPR001460">
    <property type="entry name" value="PCN-bd_Tpept"/>
</dbReference>
<dbReference type="InterPro" id="IPR001264">
    <property type="entry name" value="Glyco_trans_51"/>
</dbReference>
<dbReference type="GO" id="GO:0008955">
    <property type="term" value="F:peptidoglycan glycosyltransferase activity"/>
    <property type="evidence" value="ECO:0007669"/>
    <property type="project" value="UniProtKB-EC"/>
</dbReference>
<keyword evidence="21" id="KW-1185">Reference proteome</keyword>
<dbReference type="GO" id="GO:0008658">
    <property type="term" value="F:penicillin binding"/>
    <property type="evidence" value="ECO:0007669"/>
    <property type="project" value="InterPro"/>
</dbReference>
<dbReference type="NCBIfam" id="TIGR02074">
    <property type="entry name" value="PBP_1a_fam"/>
    <property type="match status" value="1"/>
</dbReference>
<keyword evidence="5" id="KW-0121">Carboxypeptidase</keyword>
<dbReference type="PANTHER" id="PTHR32282:SF11">
    <property type="entry name" value="PENICILLIN-BINDING PROTEIN 1B"/>
    <property type="match status" value="1"/>
</dbReference>
<keyword evidence="4" id="KW-1003">Cell membrane</keyword>
<feature type="domain" description="Glycosyl transferase family 51" evidence="19">
    <location>
        <begin position="58"/>
        <end position="233"/>
    </location>
</feature>
<keyword evidence="10" id="KW-0133">Cell shape</keyword>
<evidence type="ECO:0000256" key="1">
    <source>
        <dbReference type="ARBA" id="ARBA00004236"/>
    </source>
</evidence>
<dbReference type="GO" id="GO:0071555">
    <property type="term" value="P:cell wall organization"/>
    <property type="evidence" value="ECO:0007669"/>
    <property type="project" value="UniProtKB-KW"/>
</dbReference>
<keyword evidence="8" id="KW-0808">Transferase</keyword>
<comment type="subcellular location">
    <subcellularLocation>
        <location evidence="1">Cell membrane</location>
    </subcellularLocation>
</comment>
<dbReference type="Gene3D" id="3.40.710.10">
    <property type="entry name" value="DD-peptidase/beta-lactamase superfamily"/>
    <property type="match status" value="1"/>
</dbReference>
<sequence>MNKKILKYLAICLFLFILSGFGAIYIIFDKYSKELPDVSTLVENYAPSIPTTIYDRNGEVIDVIYREVRDPVQIEKVPNYVKDAFLAIEDRRFYSHHGIDPLRLMSSILVNIKSGRAAQGASTLTQQLARNAFLTHEKKLSRKIKEAIITIEIEKKYTKNEILEKYLNEIYFGSGAYGIETASKTFFRKNVENLNLAEAALLAGIPNRPELYNPRKHLSRALYRQKLILAQMKKFGFISEDEYERALKQKFINEKKLPKDFKENEYTTVIYNESPVALAFNAPDFTDMIESFLLKNFDPNLIYTGGLKVYTTLDLNMQKVAKEVFENYSPLKKNKKLQGAMVTIDSKNGNIVSIVGGKNFKSGNYNRALFAQRQLGSSFKPFVYFSALDLGYEMNLVEEDSRIVYGKWAPRNYGDHYRGNMTILDGFDRSQNIVAIKLLDRIGYKKLHETVEKANGTFKVPDNLTLALGSFEATPLELARSYAIFSNGGYAVDPTMILKIDDKYGNTIYRNTPKIEQRFNPLNISLMTYMLKNSVKTGTSRRAIVKDKNGNPIEQGGKTGTTNKSRTTWFAGITPEYVTTIYLGNDDNSEVKKATGGGLVAPLWGDYYQALINKGLYTPGKFEFLNNYIKNGDLVLEQLDTTNGLISNKYPSKTYLLRRGKMEVEKKSKYKYGIEGVINGTYLLDNAGINTIINNNITPPSSINTENNVEKNTTPSGVKSNLEKDSIFNRIFRRD</sequence>
<evidence type="ECO:0000256" key="14">
    <source>
        <dbReference type="ARBA" id="ARBA00023316"/>
    </source>
</evidence>
<keyword evidence="11" id="KW-0573">Peptidoglycan synthesis</keyword>
<dbReference type="InterPro" id="IPR036950">
    <property type="entry name" value="PBP_transglycosylase"/>
</dbReference>
<comment type="similarity">
    <text evidence="3">In the N-terminal section; belongs to the glycosyltransferase 51 family.</text>
</comment>
<dbReference type="GO" id="GO:0009002">
    <property type="term" value="F:serine-type D-Ala-D-Ala carboxypeptidase activity"/>
    <property type="evidence" value="ECO:0007669"/>
    <property type="project" value="UniProtKB-EC"/>
</dbReference>
<evidence type="ECO:0000256" key="12">
    <source>
        <dbReference type="ARBA" id="ARBA00023136"/>
    </source>
</evidence>
<name>A0A1T4NJ73_9FUSO</name>
<evidence type="ECO:0000313" key="21">
    <source>
        <dbReference type="Proteomes" id="UP000191153"/>
    </source>
</evidence>
<dbReference type="Proteomes" id="UP000191153">
    <property type="component" value="Unassembled WGS sequence"/>
</dbReference>
<evidence type="ECO:0000256" key="7">
    <source>
        <dbReference type="ARBA" id="ARBA00022676"/>
    </source>
</evidence>
<evidence type="ECO:0000256" key="10">
    <source>
        <dbReference type="ARBA" id="ARBA00022960"/>
    </source>
</evidence>
<evidence type="ECO:0000256" key="15">
    <source>
        <dbReference type="ARBA" id="ARBA00034000"/>
    </source>
</evidence>
<comment type="similarity">
    <text evidence="2">In the C-terminal section; belongs to the transpeptidase family.</text>
</comment>
<protein>
    <submittedName>
        <fullName evidence="20">Penicillin-binding protein 1A</fullName>
    </submittedName>
</protein>
<evidence type="ECO:0000256" key="4">
    <source>
        <dbReference type="ARBA" id="ARBA00022475"/>
    </source>
</evidence>
<dbReference type="RefSeq" id="WP_078694043.1">
    <property type="nucleotide sequence ID" value="NZ_FUWX01000011.1"/>
</dbReference>
<evidence type="ECO:0000256" key="17">
    <source>
        <dbReference type="SAM" id="MobiDB-lite"/>
    </source>
</evidence>
<dbReference type="Pfam" id="PF00905">
    <property type="entry name" value="Transpeptidase"/>
    <property type="match status" value="1"/>
</dbReference>
<evidence type="ECO:0000256" key="8">
    <source>
        <dbReference type="ARBA" id="ARBA00022679"/>
    </source>
</evidence>
<dbReference type="InterPro" id="IPR023346">
    <property type="entry name" value="Lysozyme-like_dom_sf"/>
</dbReference>
<dbReference type="Pfam" id="PF00912">
    <property type="entry name" value="Transgly"/>
    <property type="match status" value="1"/>
</dbReference>
<gene>
    <name evidence="20" type="ORF">SAMN02745174_01552</name>
</gene>
<keyword evidence="6" id="KW-0645">Protease</keyword>
<feature type="compositionally biased region" description="Polar residues" evidence="17">
    <location>
        <begin position="706"/>
        <end position="719"/>
    </location>
</feature>
<evidence type="ECO:0000256" key="11">
    <source>
        <dbReference type="ARBA" id="ARBA00022984"/>
    </source>
</evidence>
<comment type="catalytic activity">
    <reaction evidence="15">
        <text>Preferential cleavage: (Ac)2-L-Lys-D-Ala-|-D-Ala. Also transpeptidation of peptidyl-alanyl moieties that are N-acyl substituents of D-alanine.</text>
        <dbReference type="EC" id="3.4.16.4"/>
    </reaction>
</comment>
<evidence type="ECO:0000259" key="19">
    <source>
        <dbReference type="Pfam" id="PF00912"/>
    </source>
</evidence>
<dbReference type="GO" id="GO:0009252">
    <property type="term" value="P:peptidoglycan biosynthetic process"/>
    <property type="evidence" value="ECO:0007669"/>
    <property type="project" value="UniProtKB-KW"/>
</dbReference>
<evidence type="ECO:0000256" key="5">
    <source>
        <dbReference type="ARBA" id="ARBA00022645"/>
    </source>
</evidence>
<dbReference type="InterPro" id="IPR012338">
    <property type="entry name" value="Beta-lactam/transpept-like"/>
</dbReference>
<feature type="domain" description="Penicillin-binding protein transpeptidase" evidence="18">
    <location>
        <begin position="339"/>
        <end position="596"/>
    </location>
</feature>
<evidence type="ECO:0000256" key="6">
    <source>
        <dbReference type="ARBA" id="ARBA00022670"/>
    </source>
</evidence>
<evidence type="ECO:0000256" key="9">
    <source>
        <dbReference type="ARBA" id="ARBA00022801"/>
    </source>
</evidence>
<keyword evidence="12" id="KW-0472">Membrane</keyword>
<keyword evidence="13" id="KW-0511">Multifunctional enzyme</keyword>
<keyword evidence="7" id="KW-0328">Glycosyltransferase</keyword>
<keyword evidence="14" id="KW-0961">Cell wall biogenesis/degradation</keyword>
<evidence type="ECO:0000256" key="13">
    <source>
        <dbReference type="ARBA" id="ARBA00023268"/>
    </source>
</evidence>
<dbReference type="SUPFAM" id="SSF53955">
    <property type="entry name" value="Lysozyme-like"/>
    <property type="match status" value="1"/>
</dbReference>
<accession>A0A1T4NJ73</accession>